<gene>
    <name evidence="2" type="ORF">SAMN05216285_1226</name>
</gene>
<keyword evidence="3" id="KW-1185">Reference proteome</keyword>
<dbReference type="AlphaFoldDB" id="A0A1I0N0Y3"/>
<feature type="compositionally biased region" description="Basic and acidic residues" evidence="1">
    <location>
        <begin position="57"/>
        <end position="67"/>
    </location>
</feature>
<organism evidence="2 3">
    <name type="scientific">Natrinema salifodinae</name>
    <dbReference type="NCBI Taxonomy" id="1202768"/>
    <lineage>
        <taxon>Archaea</taxon>
        <taxon>Methanobacteriati</taxon>
        <taxon>Methanobacteriota</taxon>
        <taxon>Stenosarchaea group</taxon>
        <taxon>Halobacteria</taxon>
        <taxon>Halobacteriales</taxon>
        <taxon>Natrialbaceae</taxon>
        <taxon>Natrinema</taxon>
    </lineage>
</organism>
<feature type="compositionally biased region" description="Acidic residues" evidence="1">
    <location>
        <begin position="87"/>
        <end position="109"/>
    </location>
</feature>
<evidence type="ECO:0000256" key="1">
    <source>
        <dbReference type="SAM" id="MobiDB-lite"/>
    </source>
</evidence>
<feature type="compositionally biased region" description="Acidic residues" evidence="1">
    <location>
        <begin position="1"/>
        <end position="39"/>
    </location>
</feature>
<feature type="region of interest" description="Disordered" evidence="1">
    <location>
        <begin position="1"/>
        <end position="158"/>
    </location>
</feature>
<dbReference type="EMBL" id="FOIS01000002">
    <property type="protein sequence ID" value="SEV94716.1"/>
    <property type="molecule type" value="Genomic_DNA"/>
</dbReference>
<proteinExistence type="predicted"/>
<evidence type="ECO:0000313" key="3">
    <source>
        <dbReference type="Proteomes" id="UP000183275"/>
    </source>
</evidence>
<feature type="compositionally biased region" description="Acidic residues" evidence="1">
    <location>
        <begin position="147"/>
        <end position="158"/>
    </location>
</feature>
<dbReference type="Proteomes" id="UP000183275">
    <property type="component" value="Unassembled WGS sequence"/>
</dbReference>
<reference evidence="3" key="1">
    <citation type="submission" date="2016-10" db="EMBL/GenBank/DDBJ databases">
        <authorList>
            <person name="Varghese N."/>
        </authorList>
    </citation>
    <scope>NUCLEOTIDE SEQUENCE [LARGE SCALE GENOMIC DNA]</scope>
    <source>
        <strain evidence="3">CGMCC 1.12284</strain>
    </source>
</reference>
<protein>
    <submittedName>
        <fullName evidence="2">Uncharacterized protein</fullName>
    </submittedName>
</protein>
<name>A0A1I0N0Y3_9EURY</name>
<accession>A0A1I0N0Y3</accession>
<sequence>MTFDDLADVLADEDSDNEEEEQSNEYFEDLDDVLDDNGELDERLIEQSDGGSMDTPLRYDRDDRDGDGIVDGGVDLGYDGDGVDQSNETDGEDGNLGEPNTDETNDDGPEPLTRSSGNGDYMVSGSTEDTDIRPHGVDSGYGGDGIIDQEDWWDEQDE</sequence>
<evidence type="ECO:0000313" key="2">
    <source>
        <dbReference type="EMBL" id="SEV94716.1"/>
    </source>
</evidence>
<dbReference type="RefSeq" id="WP_049990611.1">
    <property type="nucleotide sequence ID" value="NZ_FOIS01000002.1"/>
</dbReference>